<dbReference type="Pfam" id="PF14579">
    <property type="entry name" value="HHH_6"/>
    <property type="match status" value="1"/>
</dbReference>
<dbReference type="Proteomes" id="UP000030147">
    <property type="component" value="Unassembled WGS sequence"/>
</dbReference>
<gene>
    <name evidence="12" type="ORF">N782_03065</name>
</gene>
<dbReference type="InterPro" id="IPR016195">
    <property type="entry name" value="Pol/histidinol_Pase-like"/>
</dbReference>
<dbReference type="SUPFAM" id="SSF160975">
    <property type="entry name" value="AF1531-like"/>
    <property type="match status" value="1"/>
</dbReference>
<dbReference type="PANTHER" id="PTHR32294:SF0">
    <property type="entry name" value="DNA POLYMERASE III SUBUNIT ALPHA"/>
    <property type="match status" value="1"/>
</dbReference>
<dbReference type="InterPro" id="IPR041931">
    <property type="entry name" value="DNA_pol3_alpha_thumb_dom"/>
</dbReference>
<dbReference type="GO" id="GO:0003887">
    <property type="term" value="F:DNA-directed DNA polymerase activity"/>
    <property type="evidence" value="ECO:0007669"/>
    <property type="project" value="UniProtKB-KW"/>
</dbReference>
<evidence type="ECO:0000256" key="10">
    <source>
        <dbReference type="ARBA" id="ARBA00049244"/>
    </source>
</evidence>
<sequence>MDFVHLQVRSGYSFMKSTNTIEKVVEQAKQYGYTSLALTDESVMYGAISFYQTCKKHGIKPIIGLSVPVYIDEEQVDELILLAQDQQGYENLMQLSSYVQMSKESVERRELSQYTQGCIGILPIYNSHLQPLILHNQRDELIKELDQWKNIIGPSDFYLGVEDHGIEGERHLQVATEQVMSAIGTPMVAVNDVRYIKEDDVLAYDCLQSIRTNKHWSQQIEDYSIKYRHLRSKEEMYALFGEWSNDLLKNTRVIADRCNLELTLNNMMLPEYPVPHELSSGDYLRQLCEKGLRRRYSHPDEQVKSRLTHELQVIESMGFSDYFLIVWDFISYATKHNISTGPGRGSAAGSLVSYLLGITDVDPIQYDLLFERFLNPERVTMPDIDIDFSDVKRDEVIQYVVQKYGADHVAQIITFGTFGARSTIRELIKVMGVDSQEASYLMKFIPQTTSQSIVQIVQDSKDLQTYIQQSQTLKRLFKIAARLEGLPRHASTHAAGVIISKQPLMKHVALTDGHDGVPLTQYAMNELEAIGLLKMDFLGLRNLTLIEKMTQTIYENEGKDISFNHKEMDDEKTFALLRSGKTTGVFQLESKGMKDVLMQLRPTHFEDIVAVNALYRPGPMEYIPTYIRRKHGKESISYPHPDLAPILEKTYGVLVYQEQIMQIANKMAGFTLGQADLLRRAVSKKQQDIMADQQKAFVAGCIENGYSKEVGDQLYQWIVRFSNYGFNRSHAVAYSVISYQLAYLKAHHPACFMAELMSTVSSDKILSYLREAKELGLSVQAPSINQSFGKFTVENGQIRMGLGMIKGVGRNALLEILQARKQKPFLNLFDFCRRVSLTVINRQVLESLILAGCFDETYNNRASLLATIQHAMEQGELFSDMNDQESLFDDEIELDATYVESEPFDILKRLSFEKEVLGMYVSSHPLESYRSLLRSTGYLSLQDVVKSARKKRLKAAVVVEEIKTIRTKRGDPMAFLSIIDEHTEMEAVIFPDVFRDVKRWLVEEMLVFIEGRVEDRNGKQQWIIEHITPFDSESLQESTQQRLFLKIEGEEADSITRSIKAISKRYPGEVPIILYYALRKETFKLAHDYSVSANRESLEQFKQLLGDANVVLK</sequence>
<evidence type="ECO:0000256" key="7">
    <source>
        <dbReference type="ARBA" id="ARBA00022705"/>
    </source>
</evidence>
<evidence type="ECO:0000256" key="9">
    <source>
        <dbReference type="ARBA" id="ARBA00025611"/>
    </source>
</evidence>
<proteinExistence type="inferred from homology"/>
<comment type="similarity">
    <text evidence="2">Belongs to the DNA polymerase type-C family. DnaE subfamily.</text>
</comment>
<dbReference type="NCBIfam" id="TIGR00594">
    <property type="entry name" value="polc"/>
    <property type="match status" value="1"/>
</dbReference>
<evidence type="ECO:0000256" key="4">
    <source>
        <dbReference type="ARBA" id="ARBA00019114"/>
    </source>
</evidence>
<evidence type="ECO:0000256" key="8">
    <source>
        <dbReference type="ARBA" id="ARBA00022932"/>
    </source>
</evidence>
<accession>A0A0A2TDI2</accession>
<dbReference type="InterPro" id="IPR040982">
    <property type="entry name" value="DNA_pol3_finger"/>
</dbReference>
<evidence type="ECO:0000313" key="13">
    <source>
        <dbReference type="Proteomes" id="UP000030147"/>
    </source>
</evidence>
<dbReference type="PANTHER" id="PTHR32294">
    <property type="entry name" value="DNA POLYMERASE III SUBUNIT ALPHA"/>
    <property type="match status" value="1"/>
</dbReference>
<dbReference type="OrthoDB" id="9803237at2"/>
<dbReference type="Pfam" id="PF07733">
    <property type="entry name" value="DNA_pol3_alpha"/>
    <property type="match status" value="1"/>
</dbReference>
<evidence type="ECO:0000313" key="12">
    <source>
        <dbReference type="EMBL" id="KGP73619.1"/>
    </source>
</evidence>
<organism evidence="12 13">
    <name type="scientific">Pontibacillus yanchengensis Y32</name>
    <dbReference type="NCBI Taxonomy" id="1385514"/>
    <lineage>
        <taxon>Bacteria</taxon>
        <taxon>Bacillati</taxon>
        <taxon>Bacillota</taxon>
        <taxon>Bacilli</taxon>
        <taxon>Bacillales</taxon>
        <taxon>Bacillaceae</taxon>
        <taxon>Pontibacillus</taxon>
    </lineage>
</organism>
<dbReference type="SMART" id="SM00481">
    <property type="entry name" value="POLIIIAc"/>
    <property type="match status" value="1"/>
</dbReference>
<protein>
    <recommendedName>
        <fullName evidence="4">DNA polymerase III subunit alpha</fullName>
        <ecNumber evidence="3">2.7.7.7</ecNumber>
    </recommendedName>
</protein>
<dbReference type="InterPro" id="IPR004365">
    <property type="entry name" value="NA-bd_OB_tRNA"/>
</dbReference>
<evidence type="ECO:0000256" key="3">
    <source>
        <dbReference type="ARBA" id="ARBA00012417"/>
    </source>
</evidence>
<dbReference type="InterPro" id="IPR004805">
    <property type="entry name" value="DnaE2/DnaE/PolC"/>
</dbReference>
<dbReference type="GO" id="GO:0005737">
    <property type="term" value="C:cytoplasm"/>
    <property type="evidence" value="ECO:0007669"/>
    <property type="project" value="UniProtKB-SubCell"/>
</dbReference>
<dbReference type="InterPro" id="IPR003141">
    <property type="entry name" value="Pol/His_phosphatase_N"/>
</dbReference>
<dbReference type="SUPFAM" id="SSF89550">
    <property type="entry name" value="PHP domain-like"/>
    <property type="match status" value="1"/>
</dbReference>
<dbReference type="InterPro" id="IPR029460">
    <property type="entry name" value="DNAPol_HHH"/>
</dbReference>
<dbReference type="STRING" id="1385514.N782_03065"/>
<name>A0A0A2TDI2_9BACI</name>
<evidence type="ECO:0000259" key="11">
    <source>
        <dbReference type="SMART" id="SM00481"/>
    </source>
</evidence>
<dbReference type="EMBL" id="AVBF01000010">
    <property type="protein sequence ID" value="KGP73619.1"/>
    <property type="molecule type" value="Genomic_DNA"/>
</dbReference>
<dbReference type="Pfam" id="PF01336">
    <property type="entry name" value="tRNA_anti-codon"/>
    <property type="match status" value="1"/>
</dbReference>
<comment type="subcellular location">
    <subcellularLocation>
        <location evidence="1">Cytoplasm</location>
    </subcellularLocation>
</comment>
<dbReference type="GO" id="GO:0006260">
    <property type="term" value="P:DNA replication"/>
    <property type="evidence" value="ECO:0007669"/>
    <property type="project" value="UniProtKB-KW"/>
</dbReference>
<dbReference type="Gene3D" id="1.10.150.870">
    <property type="match status" value="1"/>
</dbReference>
<dbReference type="RefSeq" id="WP_036817102.1">
    <property type="nucleotide sequence ID" value="NZ_AVBF01000010.1"/>
</dbReference>
<evidence type="ECO:0000256" key="5">
    <source>
        <dbReference type="ARBA" id="ARBA00022679"/>
    </source>
</evidence>
<comment type="caution">
    <text evidence="12">The sequence shown here is derived from an EMBL/GenBank/DDBJ whole genome shotgun (WGS) entry which is preliminary data.</text>
</comment>
<comment type="function">
    <text evidence="9">DNA polymerase III is a complex, multichain enzyme responsible for most of the replicative synthesis in bacteria. This DNA polymerase also exhibits 3' to 5' exonuclease activity. The alpha chain is the DNA polymerase.</text>
</comment>
<dbReference type="Pfam" id="PF02811">
    <property type="entry name" value="PHP"/>
    <property type="match status" value="1"/>
</dbReference>
<dbReference type="Gene3D" id="3.20.20.140">
    <property type="entry name" value="Metal-dependent hydrolases"/>
    <property type="match status" value="1"/>
</dbReference>
<dbReference type="Gene3D" id="1.10.10.1600">
    <property type="entry name" value="Bacterial DNA polymerase III alpha subunit, thumb domain"/>
    <property type="match status" value="1"/>
</dbReference>
<dbReference type="CDD" id="cd04485">
    <property type="entry name" value="DnaE_OBF"/>
    <property type="match status" value="1"/>
</dbReference>
<evidence type="ECO:0000256" key="1">
    <source>
        <dbReference type="ARBA" id="ARBA00004496"/>
    </source>
</evidence>
<dbReference type="eggNOG" id="COG0587">
    <property type="taxonomic scope" value="Bacteria"/>
</dbReference>
<evidence type="ECO:0000256" key="6">
    <source>
        <dbReference type="ARBA" id="ARBA00022695"/>
    </source>
</evidence>
<dbReference type="AlphaFoldDB" id="A0A0A2TDI2"/>
<keyword evidence="6" id="KW-0548">Nucleotidyltransferase</keyword>
<dbReference type="Pfam" id="PF17657">
    <property type="entry name" value="DNA_pol3_finger"/>
    <property type="match status" value="1"/>
</dbReference>
<evidence type="ECO:0000256" key="2">
    <source>
        <dbReference type="ARBA" id="ARBA00009496"/>
    </source>
</evidence>
<dbReference type="EC" id="2.7.7.7" evidence="3"/>
<dbReference type="GO" id="GO:0008408">
    <property type="term" value="F:3'-5' exonuclease activity"/>
    <property type="evidence" value="ECO:0007669"/>
    <property type="project" value="InterPro"/>
</dbReference>
<comment type="catalytic activity">
    <reaction evidence="10">
        <text>DNA(n) + a 2'-deoxyribonucleoside 5'-triphosphate = DNA(n+1) + diphosphate</text>
        <dbReference type="Rhea" id="RHEA:22508"/>
        <dbReference type="Rhea" id="RHEA-COMP:17339"/>
        <dbReference type="Rhea" id="RHEA-COMP:17340"/>
        <dbReference type="ChEBI" id="CHEBI:33019"/>
        <dbReference type="ChEBI" id="CHEBI:61560"/>
        <dbReference type="ChEBI" id="CHEBI:173112"/>
        <dbReference type="EC" id="2.7.7.7"/>
    </reaction>
</comment>
<reference evidence="12 13" key="1">
    <citation type="journal article" date="2015" name="Stand. Genomic Sci.">
        <title>High quality draft genome sequence of the moderately halophilic bacterium Pontibacillus yanchengensis Y32(T) and comparison among Pontibacillus genomes.</title>
        <authorList>
            <person name="Huang J."/>
            <person name="Qiao Z.X."/>
            <person name="Tang J.W."/>
            <person name="Wang G."/>
        </authorList>
    </citation>
    <scope>NUCLEOTIDE SEQUENCE [LARGE SCALE GENOMIC DNA]</scope>
    <source>
        <strain evidence="12 13">Y32</strain>
    </source>
</reference>
<keyword evidence="5" id="KW-0808">Transferase</keyword>
<dbReference type="GO" id="GO:0003676">
    <property type="term" value="F:nucleic acid binding"/>
    <property type="evidence" value="ECO:0007669"/>
    <property type="project" value="InterPro"/>
</dbReference>
<keyword evidence="8" id="KW-0239">DNA-directed DNA polymerase</keyword>
<dbReference type="InterPro" id="IPR004013">
    <property type="entry name" value="PHP_dom"/>
</dbReference>
<keyword evidence="13" id="KW-1185">Reference proteome</keyword>
<feature type="domain" description="Polymerase/histidinol phosphatase N-terminal" evidence="11">
    <location>
        <begin position="4"/>
        <end position="73"/>
    </location>
</feature>
<keyword evidence="7" id="KW-0235">DNA replication</keyword>
<dbReference type="InterPro" id="IPR011708">
    <property type="entry name" value="DNA_pol3_alpha_NTPase_dom"/>
</dbReference>
<dbReference type="NCBIfam" id="NF004226">
    <property type="entry name" value="PRK05673.1"/>
    <property type="match status" value="1"/>
</dbReference>